<accession>A0A8J8JVF8</accession>
<evidence type="ECO:0000256" key="3">
    <source>
        <dbReference type="ARBA" id="ARBA00023125"/>
    </source>
</evidence>
<comment type="similarity">
    <text evidence="1">Belongs to the type-I restriction system S methylase family.</text>
</comment>
<comment type="caution">
    <text evidence="5">The sequence shown here is derived from an EMBL/GenBank/DDBJ whole genome shotgun (WGS) entry which is preliminary data.</text>
</comment>
<sequence>MKHYVTPLSNLVMSVNKEDTNLVRLGDYIELCDERNNDEEYTLDDIQGISTEKKFIPTKANLDGVSLTSYKVVHRDEFAYVSDTSRRGDKIALGLNTTNKPVLISSIYTTFRSIDTKKLLPEYLYLFLSRSEFDRLSRFNSWGSARETFDWSEFCRIQIPLPDIEIQQELVDTYNGLKALAEQNEALIKPLTEACQAYIVDCKKKHPEVELGGYIEEYDKRNSDKKIKAVKSVSVTKEFKETGAKVNKDELEGYKLVPPNHLSYVQTTKNEKCFANALNMTNETYVVTQVNKVIRSKDESKLNIGFLHLIFRGEEFDRYAIFNSWGSARETFDWSELCKVLIPLPPPEVQQAIVDIYNCAEEAKKIANDAREKMKNLCPALVQRAING</sequence>
<dbReference type="EMBL" id="WHPF01000014">
    <property type="protein sequence ID" value="NNV57350.1"/>
    <property type="molecule type" value="Genomic_DNA"/>
</dbReference>
<dbReference type="Proteomes" id="UP000598971">
    <property type="component" value="Unassembled WGS sequence"/>
</dbReference>
<gene>
    <name evidence="5" type="ORF">GD597_17900</name>
</gene>
<protein>
    <submittedName>
        <fullName evidence="5">Restriction endonuclease subunit S</fullName>
    </submittedName>
</protein>
<evidence type="ECO:0000313" key="5">
    <source>
        <dbReference type="EMBL" id="NNV57350.1"/>
    </source>
</evidence>
<keyword evidence="5" id="KW-0255">Endonuclease</keyword>
<keyword evidence="6" id="KW-1185">Reference proteome</keyword>
<dbReference type="SUPFAM" id="SSF116734">
    <property type="entry name" value="DNA methylase specificity domain"/>
    <property type="match status" value="2"/>
</dbReference>
<evidence type="ECO:0000256" key="1">
    <source>
        <dbReference type="ARBA" id="ARBA00010923"/>
    </source>
</evidence>
<keyword evidence="3" id="KW-0238">DNA-binding</keyword>
<dbReference type="RefSeq" id="WP_171609297.1">
    <property type="nucleotide sequence ID" value="NZ_WHPF01000014.1"/>
</dbReference>
<feature type="domain" description="Type I restriction modification DNA specificity" evidence="4">
    <location>
        <begin position="99"/>
        <end position="173"/>
    </location>
</feature>
<dbReference type="PANTHER" id="PTHR30408">
    <property type="entry name" value="TYPE-1 RESTRICTION ENZYME ECOKI SPECIFICITY PROTEIN"/>
    <property type="match status" value="1"/>
</dbReference>
<dbReference type="GO" id="GO:0004519">
    <property type="term" value="F:endonuclease activity"/>
    <property type="evidence" value="ECO:0007669"/>
    <property type="project" value="UniProtKB-KW"/>
</dbReference>
<dbReference type="InterPro" id="IPR044946">
    <property type="entry name" value="Restrct_endonuc_typeI_TRD_sf"/>
</dbReference>
<dbReference type="PANTHER" id="PTHR30408:SF12">
    <property type="entry name" value="TYPE I RESTRICTION ENZYME MJAVIII SPECIFICITY SUBUNIT"/>
    <property type="match status" value="1"/>
</dbReference>
<dbReference type="GO" id="GO:0009307">
    <property type="term" value="P:DNA restriction-modification system"/>
    <property type="evidence" value="ECO:0007669"/>
    <property type="project" value="UniProtKB-KW"/>
</dbReference>
<keyword evidence="5" id="KW-0540">Nuclease</keyword>
<name>A0A8J8JVF8_9BACT</name>
<dbReference type="InterPro" id="IPR000055">
    <property type="entry name" value="Restrct_endonuc_typeI_TRD"/>
</dbReference>
<reference evidence="5" key="1">
    <citation type="submission" date="2019-10" db="EMBL/GenBank/DDBJ databases">
        <title>Draft genome sequence of Panacibacter sp. KCS-6.</title>
        <authorList>
            <person name="Yim K.J."/>
        </authorList>
    </citation>
    <scope>NUCLEOTIDE SEQUENCE</scope>
    <source>
        <strain evidence="5">KCS-6</strain>
    </source>
</reference>
<keyword evidence="5" id="KW-0378">Hydrolase</keyword>
<evidence type="ECO:0000313" key="6">
    <source>
        <dbReference type="Proteomes" id="UP000598971"/>
    </source>
</evidence>
<organism evidence="5 6">
    <name type="scientific">Limnovirga soli</name>
    <dbReference type="NCBI Taxonomy" id="2656915"/>
    <lineage>
        <taxon>Bacteria</taxon>
        <taxon>Pseudomonadati</taxon>
        <taxon>Bacteroidota</taxon>
        <taxon>Chitinophagia</taxon>
        <taxon>Chitinophagales</taxon>
        <taxon>Chitinophagaceae</taxon>
        <taxon>Limnovirga</taxon>
    </lineage>
</organism>
<dbReference type="Gene3D" id="3.90.220.20">
    <property type="entry name" value="DNA methylase specificity domains"/>
    <property type="match status" value="2"/>
</dbReference>
<evidence type="ECO:0000256" key="2">
    <source>
        <dbReference type="ARBA" id="ARBA00022747"/>
    </source>
</evidence>
<dbReference type="GO" id="GO:0003677">
    <property type="term" value="F:DNA binding"/>
    <property type="evidence" value="ECO:0007669"/>
    <property type="project" value="UniProtKB-KW"/>
</dbReference>
<dbReference type="InterPro" id="IPR052021">
    <property type="entry name" value="Type-I_RS_S_subunit"/>
</dbReference>
<proteinExistence type="inferred from homology"/>
<dbReference type="Pfam" id="PF01420">
    <property type="entry name" value="Methylase_S"/>
    <property type="match status" value="1"/>
</dbReference>
<dbReference type="AlphaFoldDB" id="A0A8J8JVF8"/>
<keyword evidence="2" id="KW-0680">Restriction system</keyword>
<evidence type="ECO:0000259" key="4">
    <source>
        <dbReference type="Pfam" id="PF01420"/>
    </source>
</evidence>